<evidence type="ECO:0000259" key="2">
    <source>
        <dbReference type="Pfam" id="PF09000"/>
    </source>
</evidence>
<dbReference type="RefSeq" id="WP_105081045.1">
    <property type="nucleotide sequence ID" value="NZ_BBDV01000002.1"/>
</dbReference>
<organism evidence="4 5">
    <name type="scientific">Veillonella rogosae JCM 15642</name>
    <dbReference type="NCBI Taxonomy" id="1298595"/>
    <lineage>
        <taxon>Bacteria</taxon>
        <taxon>Bacillati</taxon>
        <taxon>Bacillota</taxon>
        <taxon>Negativicutes</taxon>
        <taxon>Veillonellales</taxon>
        <taxon>Veillonellaceae</taxon>
        <taxon>Veillonella</taxon>
    </lineage>
</organism>
<evidence type="ECO:0000313" key="5">
    <source>
        <dbReference type="Proteomes" id="UP000238774"/>
    </source>
</evidence>
<dbReference type="SUPFAM" id="SSF63840">
    <property type="entry name" value="Ribonuclease domain of colicin E3"/>
    <property type="match status" value="1"/>
</dbReference>
<evidence type="ECO:0000313" key="3">
    <source>
        <dbReference type="EMBL" id="PQL12317.1"/>
    </source>
</evidence>
<keyword evidence="5" id="KW-1185">Reference proteome</keyword>
<dbReference type="EMBL" id="PPCX01000010">
    <property type="protein sequence ID" value="PQL12317.1"/>
    <property type="molecule type" value="Genomic_DNA"/>
</dbReference>
<comment type="caution">
    <text evidence="4">The sequence shown here is derived from an EMBL/GenBank/DDBJ whole genome shotgun (WGS) entry which is preliminary data.</text>
</comment>
<dbReference type="Proteomes" id="UP000238774">
    <property type="component" value="Unassembled WGS sequence"/>
</dbReference>
<dbReference type="EMBL" id="PPCX01000001">
    <property type="protein sequence ID" value="PQL15969.1"/>
    <property type="molecule type" value="Genomic_DNA"/>
</dbReference>
<dbReference type="Gene3D" id="3.10.380.10">
    <property type="entry name" value="Colicin E3-like ribonuclease domain"/>
    <property type="match status" value="1"/>
</dbReference>
<protein>
    <recommendedName>
        <fullName evidence="2">Colicin E3-like ribonuclease domain-containing protein</fullName>
    </recommendedName>
</protein>
<feature type="compositionally biased region" description="Basic and acidic residues" evidence="1">
    <location>
        <begin position="45"/>
        <end position="57"/>
    </location>
</feature>
<sequence length="57" mass="6508">MRGFAYRSPITGACILECDSQHGEVEKYDKRGKHLGAFSSKTGKQLKDPIKNRRIER</sequence>
<dbReference type="InterPro" id="IPR036725">
    <property type="entry name" value="ColE3_ribonuclease_sf"/>
</dbReference>
<gene>
    <name evidence="4" type="ORF">VRHSUH09_00010</name>
    <name evidence="3" type="ORF">VRHSUH09_06420</name>
</gene>
<feature type="region of interest" description="Disordered" evidence="1">
    <location>
        <begin position="36"/>
        <end position="57"/>
    </location>
</feature>
<dbReference type="InterPro" id="IPR009105">
    <property type="entry name" value="Colicin_E3_ribonuclease"/>
</dbReference>
<reference evidence="4 5" key="1">
    <citation type="submission" date="2018-01" db="EMBL/GenBank/DDBJ databases">
        <title>Draft genome sequences of clinical isolates and type strains of oral Veillonella including Veillonella infantum sp., nov.</title>
        <authorList>
            <person name="Mashima I."/>
            <person name="Liao Y.-C."/>
            <person name="Sabharwal A."/>
            <person name="Haase E.M."/>
            <person name="Nakazawa F."/>
            <person name="Scannapieco F.A."/>
        </authorList>
    </citation>
    <scope>NUCLEOTIDE SEQUENCE [LARGE SCALE GENOMIC DNA]</scope>
    <source>
        <strain evidence="4 5">JCM 15642</strain>
    </source>
</reference>
<dbReference type="Pfam" id="PF09000">
    <property type="entry name" value="Cytotoxic"/>
    <property type="match status" value="1"/>
</dbReference>
<accession>A0ABX5C0L2</accession>
<proteinExistence type="predicted"/>
<evidence type="ECO:0000313" key="4">
    <source>
        <dbReference type="EMBL" id="PQL15969.1"/>
    </source>
</evidence>
<evidence type="ECO:0000256" key="1">
    <source>
        <dbReference type="SAM" id="MobiDB-lite"/>
    </source>
</evidence>
<name>A0ABX5C0L2_9FIRM</name>
<feature type="domain" description="Colicin E3-like ribonuclease" evidence="2">
    <location>
        <begin position="14"/>
        <end position="56"/>
    </location>
</feature>